<dbReference type="Pfam" id="PF00408">
    <property type="entry name" value="PGM_PMM_IV"/>
    <property type="match status" value="1"/>
</dbReference>
<dbReference type="AlphaFoldDB" id="A0A2W4Y1W2"/>
<evidence type="ECO:0000256" key="3">
    <source>
        <dbReference type="ARBA" id="ARBA00022553"/>
    </source>
</evidence>
<dbReference type="PRINTS" id="PR00509">
    <property type="entry name" value="PGMPMM"/>
</dbReference>
<evidence type="ECO:0000259" key="10">
    <source>
        <dbReference type="Pfam" id="PF02879"/>
    </source>
</evidence>
<dbReference type="InterPro" id="IPR005846">
    <property type="entry name" value="A-D-PHexomutase_a/b/a-III"/>
</dbReference>
<gene>
    <name evidence="12" type="ORF">DCF19_18995</name>
</gene>
<evidence type="ECO:0000313" key="12">
    <source>
        <dbReference type="EMBL" id="PZO37428.1"/>
    </source>
</evidence>
<name>A0A2W4Y1W2_9CYAN</name>
<reference evidence="12 13" key="1">
    <citation type="submission" date="2018-04" db="EMBL/GenBank/DDBJ databases">
        <authorList>
            <person name="Go L.Y."/>
            <person name="Mitchell J.A."/>
        </authorList>
    </citation>
    <scope>NUCLEOTIDE SEQUENCE [LARGE SCALE GENOMIC DNA]</scope>
    <source>
        <strain evidence="12">ULC066bin1</strain>
    </source>
</reference>
<evidence type="ECO:0000259" key="8">
    <source>
        <dbReference type="Pfam" id="PF00408"/>
    </source>
</evidence>
<evidence type="ECO:0000256" key="5">
    <source>
        <dbReference type="ARBA" id="ARBA00022842"/>
    </source>
</evidence>
<evidence type="ECO:0000256" key="4">
    <source>
        <dbReference type="ARBA" id="ARBA00022723"/>
    </source>
</evidence>
<feature type="domain" description="Alpha-D-phosphohexomutase alpha/beta/alpha" evidence="11">
    <location>
        <begin position="281"/>
        <end position="387"/>
    </location>
</feature>
<dbReference type="PROSITE" id="PS00710">
    <property type="entry name" value="PGM_PMM"/>
    <property type="match status" value="1"/>
</dbReference>
<dbReference type="InterPro" id="IPR005845">
    <property type="entry name" value="A-D-PHexomutase_a/b/a-II"/>
</dbReference>
<proteinExistence type="inferred from homology"/>
<dbReference type="Pfam" id="PF02879">
    <property type="entry name" value="PGM_PMM_II"/>
    <property type="match status" value="1"/>
</dbReference>
<dbReference type="GO" id="GO:0008973">
    <property type="term" value="F:phosphopentomutase activity"/>
    <property type="evidence" value="ECO:0007669"/>
    <property type="project" value="TreeGrafter"/>
</dbReference>
<feature type="domain" description="Alpha-D-phosphohexomutase alpha/beta/alpha" evidence="9">
    <location>
        <begin position="6"/>
        <end position="142"/>
    </location>
</feature>
<dbReference type="GO" id="GO:0005975">
    <property type="term" value="P:carbohydrate metabolic process"/>
    <property type="evidence" value="ECO:0007669"/>
    <property type="project" value="InterPro"/>
</dbReference>
<feature type="domain" description="Alpha-D-phosphohexomutase C-terminal" evidence="8">
    <location>
        <begin position="423"/>
        <end position="473"/>
    </location>
</feature>
<evidence type="ECO:0000259" key="9">
    <source>
        <dbReference type="Pfam" id="PF02878"/>
    </source>
</evidence>
<evidence type="ECO:0000313" key="13">
    <source>
        <dbReference type="Proteomes" id="UP000249467"/>
    </source>
</evidence>
<dbReference type="InterPro" id="IPR036900">
    <property type="entry name" value="A-D-PHexomutase_C_sf"/>
</dbReference>
<dbReference type="SUPFAM" id="SSF55957">
    <property type="entry name" value="Phosphoglucomutase, C-terminal domain"/>
    <property type="match status" value="1"/>
</dbReference>
<evidence type="ECO:0000256" key="1">
    <source>
        <dbReference type="ARBA" id="ARBA00001946"/>
    </source>
</evidence>
<keyword evidence="4 7" id="KW-0479">Metal-binding</keyword>
<dbReference type="GO" id="GO:0006166">
    <property type="term" value="P:purine ribonucleoside salvage"/>
    <property type="evidence" value="ECO:0007669"/>
    <property type="project" value="TreeGrafter"/>
</dbReference>
<dbReference type="GO" id="GO:0000287">
    <property type="term" value="F:magnesium ion binding"/>
    <property type="evidence" value="ECO:0007669"/>
    <property type="project" value="InterPro"/>
</dbReference>
<dbReference type="PANTHER" id="PTHR45745">
    <property type="entry name" value="PHOSPHOMANNOMUTASE 45A"/>
    <property type="match status" value="1"/>
</dbReference>
<keyword evidence="5 7" id="KW-0460">Magnesium</keyword>
<dbReference type="PANTHER" id="PTHR45745:SF1">
    <property type="entry name" value="PHOSPHOGLUCOMUTASE 2B-RELATED"/>
    <property type="match status" value="1"/>
</dbReference>
<comment type="similarity">
    <text evidence="2 7">Belongs to the phosphohexose mutase family.</text>
</comment>
<evidence type="ECO:0000256" key="6">
    <source>
        <dbReference type="ARBA" id="ARBA00023235"/>
    </source>
</evidence>
<comment type="caution">
    <text evidence="12">The sequence shown here is derived from an EMBL/GenBank/DDBJ whole genome shotgun (WGS) entry which is preliminary data.</text>
</comment>
<evidence type="ECO:0000256" key="7">
    <source>
        <dbReference type="RuleBase" id="RU004326"/>
    </source>
</evidence>
<dbReference type="EMBL" id="QBML01000031">
    <property type="protein sequence ID" value="PZO37428.1"/>
    <property type="molecule type" value="Genomic_DNA"/>
</dbReference>
<dbReference type="InterPro" id="IPR005843">
    <property type="entry name" value="A-D-PHexomutase_C"/>
</dbReference>
<dbReference type="InterPro" id="IPR016055">
    <property type="entry name" value="A-D-PHexomutase_a/b/a-I/II/III"/>
</dbReference>
<accession>A0A2W4Y1W2</accession>
<organism evidence="12 13">
    <name type="scientific">Pseudanabaena frigida</name>
    <dbReference type="NCBI Taxonomy" id="945775"/>
    <lineage>
        <taxon>Bacteria</taxon>
        <taxon>Bacillati</taxon>
        <taxon>Cyanobacteriota</taxon>
        <taxon>Cyanophyceae</taxon>
        <taxon>Pseudanabaenales</taxon>
        <taxon>Pseudanabaenaceae</taxon>
        <taxon>Pseudanabaena</taxon>
    </lineage>
</organism>
<feature type="domain" description="Alpha-D-phosphohexomutase alpha/beta/alpha" evidence="10">
    <location>
        <begin position="160"/>
        <end position="273"/>
    </location>
</feature>
<keyword evidence="3" id="KW-0597">Phosphoprotein</keyword>
<comment type="cofactor">
    <cofactor evidence="1">
        <name>Mg(2+)</name>
        <dbReference type="ChEBI" id="CHEBI:18420"/>
    </cofactor>
</comment>
<dbReference type="Pfam" id="PF02878">
    <property type="entry name" value="PGM_PMM_I"/>
    <property type="match status" value="1"/>
</dbReference>
<dbReference type="Proteomes" id="UP000249467">
    <property type="component" value="Unassembled WGS sequence"/>
</dbReference>
<reference evidence="12 13" key="2">
    <citation type="submission" date="2018-06" db="EMBL/GenBank/DDBJ databases">
        <title>Metagenomic assembly of (sub)arctic Cyanobacteria and their associated microbiome from non-axenic cultures.</title>
        <authorList>
            <person name="Baurain D."/>
        </authorList>
    </citation>
    <scope>NUCLEOTIDE SEQUENCE [LARGE SCALE GENOMIC DNA]</scope>
    <source>
        <strain evidence="12">ULC066bin1</strain>
    </source>
</reference>
<protein>
    <submittedName>
        <fullName evidence="12">Phosphoglucosamine mutase</fullName>
    </submittedName>
</protein>
<dbReference type="Gene3D" id="3.40.120.10">
    <property type="entry name" value="Alpha-D-Glucose-1,6-Bisphosphate, subunit A, domain 3"/>
    <property type="match status" value="3"/>
</dbReference>
<dbReference type="CDD" id="cd05800">
    <property type="entry name" value="PGM_like2"/>
    <property type="match status" value="1"/>
</dbReference>
<dbReference type="InterPro" id="IPR005841">
    <property type="entry name" value="Alpha-D-phosphohexomutase_SF"/>
</dbReference>
<sequence length="486" mass="53031">MHPPIRFGTDGWRGIIADDFTFDRLAAVAPIAAHILRETFGASGSNTIIVGYDRRFMSDAFAKRTAEVVAAIGFDVLLADDFAPTPAFSWAAYERKALGALVITASHNPANYSGLKIKGAFGGSVSPDVTAKVEEILERGDFVYESPQKGKIETFDAWASYCEALRGKVDIEAIEEAIAVGKLTLFVDVMHGAAAGGLAKILELPPDAQANLIELNSETDPLFGGGAPEPLPRYIADLFRQVKTYHHEHPEKTLVGFVFDGDADRIAAVDSEGNFLSSQILIPILLEHLAKNRGFKGELIKTISGSDLMPKVAALFDLPVYETPVGYKYIAERMLSGTPCLLGGEESGGIGYGNHIPERDALLSALYVLEAIAKSGKDLSLLYSDLQKQTNFVSHYDRIDKKLSGMAAREKLVSTLQQFSLTEIAGRKVVEAKSPDGFKFRLVDGSWLLIRFSGTEPLLRLYCEAATPELVHKTLNWISNWAEQFN</sequence>
<dbReference type="InterPro" id="IPR005844">
    <property type="entry name" value="A-D-PHexomutase_a/b/a-I"/>
</dbReference>
<dbReference type="Pfam" id="PF02880">
    <property type="entry name" value="PGM_PMM_III"/>
    <property type="match status" value="1"/>
</dbReference>
<keyword evidence="6" id="KW-0413">Isomerase</keyword>
<dbReference type="SUPFAM" id="SSF53738">
    <property type="entry name" value="Phosphoglucomutase, first 3 domains"/>
    <property type="match status" value="3"/>
</dbReference>
<dbReference type="Gene3D" id="3.30.310.50">
    <property type="entry name" value="Alpha-D-phosphohexomutase, C-terminal domain"/>
    <property type="match status" value="1"/>
</dbReference>
<evidence type="ECO:0000259" key="11">
    <source>
        <dbReference type="Pfam" id="PF02880"/>
    </source>
</evidence>
<dbReference type="InterPro" id="IPR016066">
    <property type="entry name" value="A-D-PHexomutase_CS"/>
</dbReference>
<evidence type="ECO:0000256" key="2">
    <source>
        <dbReference type="ARBA" id="ARBA00010231"/>
    </source>
</evidence>